<dbReference type="EMBL" id="KN822177">
    <property type="protein sequence ID" value="KIM53568.1"/>
    <property type="molecule type" value="Genomic_DNA"/>
</dbReference>
<dbReference type="Proteomes" id="UP000053989">
    <property type="component" value="Unassembled WGS sequence"/>
</dbReference>
<dbReference type="HOGENOM" id="CLU_1082435_0_0_1"/>
<dbReference type="InParanoid" id="A0A0C2YVA6"/>
<reference evidence="1 2" key="1">
    <citation type="submission" date="2014-04" db="EMBL/GenBank/DDBJ databases">
        <authorList>
            <consortium name="DOE Joint Genome Institute"/>
            <person name="Kuo A."/>
            <person name="Kohler A."/>
            <person name="Nagy L.G."/>
            <person name="Floudas D."/>
            <person name="Copeland A."/>
            <person name="Barry K.W."/>
            <person name="Cichocki N."/>
            <person name="Veneault-Fourrey C."/>
            <person name="LaButti K."/>
            <person name="Lindquist E.A."/>
            <person name="Lipzen A."/>
            <person name="Lundell T."/>
            <person name="Morin E."/>
            <person name="Murat C."/>
            <person name="Sun H."/>
            <person name="Tunlid A."/>
            <person name="Henrissat B."/>
            <person name="Grigoriev I.V."/>
            <person name="Hibbett D.S."/>
            <person name="Martin F."/>
            <person name="Nordberg H.P."/>
            <person name="Cantor M.N."/>
            <person name="Hua S.X."/>
        </authorList>
    </citation>
    <scope>NUCLEOTIDE SEQUENCE [LARGE SCALE GENOMIC DNA]</scope>
    <source>
        <strain evidence="1 2">Foug A</strain>
    </source>
</reference>
<accession>A0A0C2YVA6</accession>
<evidence type="ECO:0000313" key="1">
    <source>
        <dbReference type="EMBL" id="KIM53568.1"/>
    </source>
</evidence>
<evidence type="ECO:0000313" key="2">
    <source>
        <dbReference type="Proteomes" id="UP000053989"/>
    </source>
</evidence>
<sequence>MDLQVLLMQNFFKSQSQTVESSGSCATGTQDFATPIFCDYLSDISTDSDEGSDDIIDESVRDSTAHLNESPVVTSCNSTDISESLSHLPSVHPLKRQKLAVPFRAQCEIDATARLEAWENALVEIEKLLKSMKTEFAGGSHGLQAKQAWSIQSHLSLMIWKGRNTINASEMAAECHGFAAVWGGCQIRSWTRTWISHHKLPVSLTGCHAKAYSLLDDPGIAAELCAYVRSNTWAVDAQKLTDFSKEKLIPAEVEKYL</sequence>
<gene>
    <name evidence="1" type="ORF">SCLCIDRAFT_31794</name>
</gene>
<reference evidence="2" key="2">
    <citation type="submission" date="2015-01" db="EMBL/GenBank/DDBJ databases">
        <title>Evolutionary Origins and Diversification of the Mycorrhizal Mutualists.</title>
        <authorList>
            <consortium name="DOE Joint Genome Institute"/>
            <consortium name="Mycorrhizal Genomics Consortium"/>
            <person name="Kohler A."/>
            <person name="Kuo A."/>
            <person name="Nagy L.G."/>
            <person name="Floudas D."/>
            <person name="Copeland A."/>
            <person name="Barry K.W."/>
            <person name="Cichocki N."/>
            <person name="Veneault-Fourrey C."/>
            <person name="LaButti K."/>
            <person name="Lindquist E.A."/>
            <person name="Lipzen A."/>
            <person name="Lundell T."/>
            <person name="Morin E."/>
            <person name="Murat C."/>
            <person name="Riley R."/>
            <person name="Ohm R."/>
            <person name="Sun H."/>
            <person name="Tunlid A."/>
            <person name="Henrissat B."/>
            <person name="Grigoriev I.V."/>
            <person name="Hibbett D.S."/>
            <person name="Martin F."/>
        </authorList>
    </citation>
    <scope>NUCLEOTIDE SEQUENCE [LARGE SCALE GENOMIC DNA]</scope>
    <source>
        <strain evidence="2">Foug A</strain>
    </source>
</reference>
<dbReference type="AlphaFoldDB" id="A0A0C2YVA6"/>
<protein>
    <submittedName>
        <fullName evidence="1">Uncharacterized protein</fullName>
    </submittedName>
</protein>
<proteinExistence type="predicted"/>
<name>A0A0C2YVA6_9AGAM</name>
<organism evidence="1 2">
    <name type="scientific">Scleroderma citrinum Foug A</name>
    <dbReference type="NCBI Taxonomy" id="1036808"/>
    <lineage>
        <taxon>Eukaryota</taxon>
        <taxon>Fungi</taxon>
        <taxon>Dikarya</taxon>
        <taxon>Basidiomycota</taxon>
        <taxon>Agaricomycotina</taxon>
        <taxon>Agaricomycetes</taxon>
        <taxon>Agaricomycetidae</taxon>
        <taxon>Boletales</taxon>
        <taxon>Sclerodermatineae</taxon>
        <taxon>Sclerodermataceae</taxon>
        <taxon>Scleroderma</taxon>
    </lineage>
</organism>
<keyword evidence="2" id="KW-1185">Reference proteome</keyword>
<dbReference type="OrthoDB" id="3218065at2759"/>